<organism evidence="4 5">
    <name type="scientific">Brassica cretica</name>
    <name type="common">Mustard</name>
    <dbReference type="NCBI Taxonomy" id="69181"/>
    <lineage>
        <taxon>Eukaryota</taxon>
        <taxon>Viridiplantae</taxon>
        <taxon>Streptophyta</taxon>
        <taxon>Embryophyta</taxon>
        <taxon>Tracheophyta</taxon>
        <taxon>Spermatophyta</taxon>
        <taxon>Magnoliopsida</taxon>
        <taxon>eudicotyledons</taxon>
        <taxon>Gunneridae</taxon>
        <taxon>Pentapetalae</taxon>
        <taxon>rosids</taxon>
        <taxon>malvids</taxon>
        <taxon>Brassicales</taxon>
        <taxon>Brassicaceae</taxon>
        <taxon>Brassiceae</taxon>
        <taxon>Brassica</taxon>
    </lineage>
</organism>
<reference evidence="4" key="1">
    <citation type="submission" date="2019-12" db="EMBL/GenBank/DDBJ databases">
        <title>Genome sequencing and annotation of Brassica cretica.</title>
        <authorList>
            <person name="Studholme D.J."/>
            <person name="Sarris P."/>
        </authorList>
    </citation>
    <scope>NUCLEOTIDE SEQUENCE</scope>
    <source>
        <strain evidence="4">PFS-109/04</strain>
        <tissue evidence="4">Leaf</tissue>
    </source>
</reference>
<evidence type="ECO:0000313" key="4">
    <source>
        <dbReference type="EMBL" id="KAF3601194.1"/>
    </source>
</evidence>
<evidence type="ECO:0000259" key="3">
    <source>
        <dbReference type="PROSITE" id="PS50206"/>
    </source>
</evidence>
<feature type="region of interest" description="Disordered" evidence="1">
    <location>
        <begin position="1"/>
        <end position="28"/>
    </location>
</feature>
<feature type="transmembrane region" description="Helical" evidence="2">
    <location>
        <begin position="584"/>
        <end position="601"/>
    </location>
</feature>
<dbReference type="InterPro" id="IPR001763">
    <property type="entry name" value="Rhodanese-like_dom"/>
</dbReference>
<dbReference type="InterPro" id="IPR036873">
    <property type="entry name" value="Rhodanese-like_dom_sf"/>
</dbReference>
<keyword evidence="2" id="KW-0472">Membrane</keyword>
<keyword evidence="2" id="KW-0812">Transmembrane</keyword>
<feature type="transmembrane region" description="Helical" evidence="2">
    <location>
        <begin position="510"/>
        <end position="532"/>
    </location>
</feature>
<dbReference type="GO" id="GO:0009704">
    <property type="term" value="P:de-etiolation"/>
    <property type="evidence" value="ECO:0007669"/>
    <property type="project" value="InterPro"/>
</dbReference>
<feature type="compositionally biased region" description="Basic and acidic residues" evidence="1">
    <location>
        <begin position="136"/>
        <end position="147"/>
    </location>
</feature>
<dbReference type="Gene3D" id="3.40.250.10">
    <property type="entry name" value="Rhodanese-like domain"/>
    <property type="match status" value="1"/>
</dbReference>
<dbReference type="PANTHER" id="PTHR34209">
    <property type="entry name" value="RHODANESE/CELL CYCLE CONTROL PHOSPHATASE SUPERFAMILY PROTEIN"/>
    <property type="match status" value="1"/>
</dbReference>
<gene>
    <name evidence="4" type="ORF">F2Q69_00035124</name>
</gene>
<feature type="region of interest" description="Disordered" evidence="1">
    <location>
        <begin position="134"/>
        <end position="207"/>
    </location>
</feature>
<evidence type="ECO:0000313" key="5">
    <source>
        <dbReference type="Proteomes" id="UP000712600"/>
    </source>
</evidence>
<dbReference type="PROSITE" id="PS50206">
    <property type="entry name" value="RHODANESE_3"/>
    <property type="match status" value="1"/>
</dbReference>
<name>A0A8S9SKW4_BRACR</name>
<dbReference type="SUPFAM" id="SSF52821">
    <property type="entry name" value="Rhodanese/Cell cycle control phosphatase"/>
    <property type="match status" value="1"/>
</dbReference>
<dbReference type="PANTHER" id="PTHR34209:SF4">
    <property type="entry name" value="RHODANESE DOMAIN-CONTAINING PROTEIN"/>
    <property type="match status" value="1"/>
</dbReference>
<evidence type="ECO:0000256" key="1">
    <source>
        <dbReference type="SAM" id="MobiDB-lite"/>
    </source>
</evidence>
<sequence length="743" mass="81916">MQALRVKTRKVEASDAVQTRSEHAETSREIVPYEHVSAPSTVDNNAGGSSRKLASTIVTPVREHHMVENVTLRDRGDARSLTFSPLRETEPSGSKDQIIEALHDMELVDQQDGGMPDAEDNEDDLLGLDLMEMEATGDREEPPDGKGRPSGTKSTRNRKLGVKRSAPLGIHSRKFEILRRGSPTKRSSSANAVLHGPESTRRHRQGTRKEWDVRILEQYVDEEDIPMIMSLAISPTHRRDTFCWSYTKNGQYTVKSGYWVATNLMRDEEDLEILQPSITKLQAFAWKWNGMGLEGYIGEDTAHGVKEFAEEGDITTLGARSAKVGNGEYATTLDLSEVWDNIKSLSSSLCHIDLLRRRVAEKKETHGYGGDGNEVFTKAAVSVSKDQIVSSLTEVEKTINQVQETGSSVFDATQRVFQVVGDALKPALDTALPIAKQAGEEALKIASPAFSEASKKAQEAMKSSGIDAEPVFNAAKTVTDVAQQTTKAIEDARPIASSTMETISAADPSVVVVAAGAAFIAYLLLPPVWSAISFNFRGYKGDLTPAQTLDLLCSKNYLMVDIRSEKEKEKAGIPRLPSNAKNSMIAIPYVFCLGYVLKYVFITRINQNQKKTEKSCFLFKIIRLEELPNKVKGIVRNSKRVEAEIAALKISYLKRINKGSNIIIMDSYSDSAKIVAKTLKVLGFKNCWIVTDGFSGGRGWLQSRLGTDSYNFSFAQVLSPSRIIPAASRFGTRSETKFLPSSD</sequence>
<dbReference type="InterPro" id="IPR044690">
    <property type="entry name" value="CAS_plant"/>
</dbReference>
<keyword evidence="2" id="KW-1133">Transmembrane helix</keyword>
<dbReference type="CDD" id="cd00158">
    <property type="entry name" value="RHOD"/>
    <property type="match status" value="1"/>
</dbReference>
<evidence type="ECO:0000256" key="2">
    <source>
        <dbReference type="SAM" id="Phobius"/>
    </source>
</evidence>
<dbReference type="GO" id="GO:0090333">
    <property type="term" value="P:regulation of stomatal closure"/>
    <property type="evidence" value="ECO:0007669"/>
    <property type="project" value="InterPro"/>
</dbReference>
<feature type="domain" description="Rhodanese" evidence="3">
    <location>
        <begin position="553"/>
        <end position="709"/>
    </location>
</feature>
<dbReference type="EMBL" id="QGKX02000004">
    <property type="protein sequence ID" value="KAF3601194.1"/>
    <property type="molecule type" value="Genomic_DNA"/>
</dbReference>
<protein>
    <recommendedName>
        <fullName evidence="3">Rhodanese domain-containing protein</fullName>
    </recommendedName>
</protein>
<dbReference type="GO" id="GO:0071277">
    <property type="term" value="P:cellular response to calcium ion"/>
    <property type="evidence" value="ECO:0007669"/>
    <property type="project" value="InterPro"/>
</dbReference>
<comment type="caution">
    <text evidence="4">The sequence shown here is derived from an EMBL/GenBank/DDBJ whole genome shotgun (WGS) entry which is preliminary data.</text>
</comment>
<accession>A0A8S9SKW4</accession>
<dbReference type="AlphaFoldDB" id="A0A8S9SKW4"/>
<dbReference type="Proteomes" id="UP000712600">
    <property type="component" value="Unassembled WGS sequence"/>
</dbReference>
<proteinExistence type="predicted"/>